<keyword evidence="3" id="KW-1185">Reference proteome</keyword>
<protein>
    <submittedName>
        <fullName evidence="1">Uncharacterized protein</fullName>
    </submittedName>
</protein>
<name>A0A8X6Y395_9ARAC</name>
<sequence length="90" mass="10060">MVCCQRTELGQRYCWWKKSYSSFREWKTDETGDSLNSPTDLGDGNQGNVINLRSTPPLSFMHPAVSKEVTFGGTVVCVFGGRVEIKVVAR</sequence>
<dbReference type="Proteomes" id="UP000886998">
    <property type="component" value="Unassembled WGS sequence"/>
</dbReference>
<evidence type="ECO:0000313" key="3">
    <source>
        <dbReference type="Proteomes" id="UP000886998"/>
    </source>
</evidence>
<proteinExistence type="predicted"/>
<gene>
    <name evidence="2" type="ORF">TNIN_103061</name>
    <name evidence="1" type="ORF">TNIN_151051</name>
</gene>
<dbReference type="EMBL" id="BMAV01017285">
    <property type="protein sequence ID" value="GFY68832.1"/>
    <property type="molecule type" value="Genomic_DNA"/>
</dbReference>
<evidence type="ECO:0000313" key="2">
    <source>
        <dbReference type="EMBL" id="GFY68832.1"/>
    </source>
</evidence>
<organism evidence="1 3">
    <name type="scientific">Trichonephila inaurata madagascariensis</name>
    <dbReference type="NCBI Taxonomy" id="2747483"/>
    <lineage>
        <taxon>Eukaryota</taxon>
        <taxon>Metazoa</taxon>
        <taxon>Ecdysozoa</taxon>
        <taxon>Arthropoda</taxon>
        <taxon>Chelicerata</taxon>
        <taxon>Arachnida</taxon>
        <taxon>Araneae</taxon>
        <taxon>Araneomorphae</taxon>
        <taxon>Entelegynae</taxon>
        <taxon>Araneoidea</taxon>
        <taxon>Nephilidae</taxon>
        <taxon>Trichonephila</taxon>
        <taxon>Trichonephila inaurata</taxon>
    </lineage>
</organism>
<evidence type="ECO:0000313" key="1">
    <source>
        <dbReference type="EMBL" id="GFY63600.1"/>
    </source>
</evidence>
<dbReference type="EMBL" id="BMAV01014852">
    <property type="protein sequence ID" value="GFY63600.1"/>
    <property type="molecule type" value="Genomic_DNA"/>
</dbReference>
<accession>A0A8X6Y395</accession>
<dbReference type="AlphaFoldDB" id="A0A8X6Y395"/>
<reference evidence="1" key="1">
    <citation type="submission" date="2020-08" db="EMBL/GenBank/DDBJ databases">
        <title>Multicomponent nature underlies the extraordinary mechanical properties of spider dragline silk.</title>
        <authorList>
            <person name="Kono N."/>
            <person name="Nakamura H."/>
            <person name="Mori M."/>
            <person name="Yoshida Y."/>
            <person name="Ohtoshi R."/>
            <person name="Malay A.D."/>
            <person name="Moran D.A.P."/>
            <person name="Tomita M."/>
            <person name="Numata K."/>
            <person name="Arakawa K."/>
        </authorList>
    </citation>
    <scope>NUCLEOTIDE SEQUENCE</scope>
</reference>
<dbReference type="OrthoDB" id="6440345at2759"/>
<comment type="caution">
    <text evidence="1">The sequence shown here is derived from an EMBL/GenBank/DDBJ whole genome shotgun (WGS) entry which is preliminary data.</text>
</comment>